<keyword evidence="2 5" id="KW-0694">RNA-binding</keyword>
<dbReference type="PANTHER" id="PTHR33284">
    <property type="entry name" value="RIBOSOMAL PROTEIN L25/GLN-TRNA SYNTHETASE, ANTI-CODON-BINDING DOMAIN-CONTAINING PROTEIN"/>
    <property type="match status" value="1"/>
</dbReference>
<protein>
    <recommendedName>
        <fullName evidence="5">Large ribosomal subunit protein bL25</fullName>
    </recommendedName>
    <alternativeName>
        <fullName evidence="5">General stress protein CTC</fullName>
    </alternativeName>
</protein>
<evidence type="ECO:0000313" key="9">
    <source>
        <dbReference type="EMBL" id="MDF3293718.1"/>
    </source>
</evidence>
<accession>A0ABT5ZV65</accession>
<evidence type="ECO:0000313" key="10">
    <source>
        <dbReference type="Proteomes" id="UP001216579"/>
    </source>
</evidence>
<keyword evidence="4 5" id="KW-0687">Ribonucleoprotein</keyword>
<evidence type="ECO:0000256" key="3">
    <source>
        <dbReference type="ARBA" id="ARBA00022980"/>
    </source>
</evidence>
<evidence type="ECO:0000256" key="4">
    <source>
        <dbReference type="ARBA" id="ARBA00023274"/>
    </source>
</evidence>
<dbReference type="Gene3D" id="2.40.240.10">
    <property type="entry name" value="Ribosomal Protein L25, Chain P"/>
    <property type="match status" value="1"/>
</dbReference>
<dbReference type="InterPro" id="IPR020930">
    <property type="entry name" value="Ribosomal_uL5_bac-type"/>
</dbReference>
<feature type="domain" description="Large ribosomal subunit protein bL25 L25" evidence="7">
    <location>
        <begin position="6"/>
        <end position="90"/>
    </location>
</feature>
<dbReference type="SUPFAM" id="SSF50715">
    <property type="entry name" value="Ribosomal protein L25-like"/>
    <property type="match status" value="1"/>
</dbReference>
<comment type="caution">
    <text evidence="9">The sequence shown here is derived from an EMBL/GenBank/DDBJ whole genome shotgun (WGS) entry which is preliminary data.</text>
</comment>
<proteinExistence type="inferred from homology"/>
<dbReference type="NCBIfam" id="NF004131">
    <property type="entry name" value="PRK05618.2-1"/>
    <property type="match status" value="1"/>
</dbReference>
<evidence type="ECO:0000259" key="7">
    <source>
        <dbReference type="Pfam" id="PF01386"/>
    </source>
</evidence>
<dbReference type="HAMAP" id="MF_01334">
    <property type="entry name" value="Ribosomal_bL25_CTC"/>
    <property type="match status" value="1"/>
</dbReference>
<dbReference type="Pfam" id="PF14693">
    <property type="entry name" value="Ribosomal_TL5_C"/>
    <property type="match status" value="1"/>
</dbReference>
<dbReference type="PANTHER" id="PTHR33284:SF1">
    <property type="entry name" value="RIBOSOMAL PROTEIN L25_GLN-TRNA SYNTHETASE, ANTI-CODON-BINDING DOMAIN-CONTAINING PROTEIN"/>
    <property type="match status" value="1"/>
</dbReference>
<evidence type="ECO:0000256" key="2">
    <source>
        <dbReference type="ARBA" id="ARBA00022884"/>
    </source>
</evidence>
<dbReference type="InterPro" id="IPR011035">
    <property type="entry name" value="Ribosomal_bL25/Gln-tRNA_synth"/>
</dbReference>
<dbReference type="InterPro" id="IPR020057">
    <property type="entry name" value="Ribosomal_bL25_b-dom"/>
</dbReference>
<feature type="region of interest" description="Disordered" evidence="6">
    <location>
        <begin position="178"/>
        <end position="204"/>
    </location>
</feature>
<keyword evidence="3 5" id="KW-0689">Ribosomal protein</keyword>
<evidence type="ECO:0000256" key="1">
    <source>
        <dbReference type="ARBA" id="ARBA00022730"/>
    </source>
</evidence>
<dbReference type="Gene3D" id="2.170.120.20">
    <property type="entry name" value="Ribosomal protein L25, beta domain"/>
    <property type="match status" value="1"/>
</dbReference>
<organism evidence="9 10">
    <name type="scientific">Streptomyces silvisoli</name>
    <dbReference type="NCBI Taxonomy" id="3034235"/>
    <lineage>
        <taxon>Bacteria</taxon>
        <taxon>Bacillati</taxon>
        <taxon>Actinomycetota</taxon>
        <taxon>Actinomycetes</taxon>
        <taxon>Kitasatosporales</taxon>
        <taxon>Streptomycetaceae</taxon>
        <taxon>Streptomyces</taxon>
    </lineage>
</organism>
<comment type="similarity">
    <text evidence="5">Belongs to the bacterial ribosomal protein bL25 family. CTC subfamily.</text>
</comment>
<reference evidence="9 10" key="1">
    <citation type="submission" date="2023-03" db="EMBL/GenBank/DDBJ databases">
        <title>Draft genome sequence of Streptomyces sp. RB6PN23 isolated from peat swamp forest in Thailand.</title>
        <authorList>
            <person name="Klaysubun C."/>
            <person name="Duangmal K."/>
        </authorList>
    </citation>
    <scope>NUCLEOTIDE SEQUENCE [LARGE SCALE GENOMIC DNA]</scope>
    <source>
        <strain evidence="9 10">RB6PN23</strain>
    </source>
</reference>
<evidence type="ECO:0000256" key="6">
    <source>
        <dbReference type="SAM" id="MobiDB-lite"/>
    </source>
</evidence>
<sequence length="204" mass="21865">MAEVRLSAELRKEFGKGPARRARRENKVPAVVYGHGAEPKHVLIDSHALMMALKTPNVLINLDIEGKGQLVIPKAVQREAVRRFLVHVDLLEVKRGEKVTVEVPIHTEGDLAPGGNLLEHLLDSLPVEAEATRIPEAVTVSIEGLDAGHAIYAKDVPLPKGTSLAVDGDTALLQIVAAQAEELPEEEEAEEEEAAPEGGAPTEG</sequence>
<feature type="domain" description="Large ribosomal subunit protein bL25 beta" evidence="8">
    <location>
        <begin position="98"/>
        <end position="178"/>
    </location>
</feature>
<evidence type="ECO:0000259" key="8">
    <source>
        <dbReference type="Pfam" id="PF14693"/>
    </source>
</evidence>
<dbReference type="RefSeq" id="WP_269855768.1">
    <property type="nucleotide sequence ID" value="NZ_JARJBC010000029.1"/>
</dbReference>
<dbReference type="Pfam" id="PF01386">
    <property type="entry name" value="Ribosomal_L25p"/>
    <property type="match status" value="1"/>
</dbReference>
<dbReference type="Proteomes" id="UP001216579">
    <property type="component" value="Unassembled WGS sequence"/>
</dbReference>
<dbReference type="InterPro" id="IPR020056">
    <property type="entry name" value="Rbsml_bL25/Gln-tRNA_synth_N"/>
</dbReference>
<gene>
    <name evidence="5" type="primary">rplY</name>
    <name evidence="5" type="synonym">ctc</name>
    <name evidence="9" type="ORF">P3G67_31800</name>
</gene>
<dbReference type="NCBIfam" id="TIGR00731">
    <property type="entry name" value="bL25_bact_ctc"/>
    <property type="match status" value="1"/>
</dbReference>
<comment type="subunit">
    <text evidence="5">Part of the 50S ribosomal subunit; part of the 5S rRNA/L5/L18/L25 subcomplex. Contacts the 5S rRNA. Binds to the 5S rRNA independently of L5 and L18.</text>
</comment>
<evidence type="ECO:0000256" key="5">
    <source>
        <dbReference type="HAMAP-Rule" id="MF_01334"/>
    </source>
</evidence>
<dbReference type="InterPro" id="IPR001021">
    <property type="entry name" value="Ribosomal_bL25_long"/>
</dbReference>
<dbReference type="GO" id="GO:0005840">
    <property type="term" value="C:ribosome"/>
    <property type="evidence" value="ECO:0007669"/>
    <property type="project" value="UniProtKB-KW"/>
</dbReference>
<dbReference type="InterPro" id="IPR037121">
    <property type="entry name" value="Ribosomal_bL25_C"/>
</dbReference>
<feature type="compositionally biased region" description="Acidic residues" evidence="6">
    <location>
        <begin position="182"/>
        <end position="195"/>
    </location>
</feature>
<dbReference type="CDD" id="cd00495">
    <property type="entry name" value="Ribosomal_L25_TL5_CTC"/>
    <property type="match status" value="1"/>
</dbReference>
<keyword evidence="10" id="KW-1185">Reference proteome</keyword>
<dbReference type="EMBL" id="JARJBC010000029">
    <property type="protein sequence ID" value="MDF3293718.1"/>
    <property type="molecule type" value="Genomic_DNA"/>
</dbReference>
<comment type="function">
    <text evidence="5">This is one of the proteins that binds to the 5S RNA in the ribosome where it forms part of the central protuberance.</text>
</comment>
<keyword evidence="1 5" id="KW-0699">rRNA-binding</keyword>
<dbReference type="InterPro" id="IPR029751">
    <property type="entry name" value="Ribosomal_L25_dom"/>
</dbReference>
<name>A0ABT5ZV65_9ACTN</name>